<evidence type="ECO:0008006" key="9">
    <source>
        <dbReference type="Google" id="ProtNLM"/>
    </source>
</evidence>
<dbReference type="STRING" id="45071.Lpar_2685"/>
<feature type="transmembrane region" description="Helical" evidence="6">
    <location>
        <begin position="219"/>
        <end position="239"/>
    </location>
</feature>
<dbReference type="PANTHER" id="PTHR30238:SF4">
    <property type="entry name" value="SLL1022 PROTEIN"/>
    <property type="match status" value="1"/>
</dbReference>
<dbReference type="AlphaFoldDB" id="A0A1E5JRQ2"/>
<dbReference type="PANTHER" id="PTHR30238">
    <property type="entry name" value="MEMBRANE BOUND PREDICTED REDOX MODULATOR"/>
    <property type="match status" value="1"/>
</dbReference>
<organism evidence="7 8">
    <name type="scientific">Legionella parisiensis</name>
    <dbReference type="NCBI Taxonomy" id="45071"/>
    <lineage>
        <taxon>Bacteria</taxon>
        <taxon>Pseudomonadati</taxon>
        <taxon>Pseudomonadota</taxon>
        <taxon>Gammaproteobacteria</taxon>
        <taxon>Legionellales</taxon>
        <taxon>Legionellaceae</taxon>
        <taxon>Legionella</taxon>
    </lineage>
</organism>
<feature type="transmembrane region" description="Helical" evidence="6">
    <location>
        <begin position="159"/>
        <end position="180"/>
    </location>
</feature>
<sequence length="275" mass="30801">MPTLPPDLELYKLARAAVERRAKTQAMLQSNHPYNIAKRVYYTPSNDKEIVLGIDNLVILSILSEKLPPKQRKKARRLGLTLSWVMRLILLMVAVDLIKLTKPLLYVAHMSFSARDLFLLGGGAFLIWKATEEIHQDVTTEPVLTGETKTGAFKTTFKAVIFQIALMDIIFSLDSVLTAVGLTSHFWVMAVAITCAILIMIFASEAVSAFIKEYPTIKMLALSYLILIGMVLVADGFSFHIPRGYIYFAMGFSLGVEALNLIKHSRKKRKHRSGN</sequence>
<reference evidence="7 8" key="1">
    <citation type="submission" date="2016-02" db="EMBL/GenBank/DDBJ databases">
        <title>Secondary metabolites in Legionella.</title>
        <authorList>
            <person name="Tobias N.J."/>
            <person name="Bode H.B."/>
        </authorList>
    </citation>
    <scope>NUCLEOTIDE SEQUENCE [LARGE SCALE GENOMIC DNA]</scope>
    <source>
        <strain evidence="7 8">DSM 19216</strain>
    </source>
</reference>
<feature type="transmembrane region" description="Helical" evidence="6">
    <location>
        <begin position="104"/>
        <end position="128"/>
    </location>
</feature>
<evidence type="ECO:0000256" key="4">
    <source>
        <dbReference type="ARBA" id="ARBA00022989"/>
    </source>
</evidence>
<feature type="transmembrane region" description="Helical" evidence="6">
    <location>
        <begin position="78"/>
        <end position="98"/>
    </location>
</feature>
<comment type="subcellular location">
    <subcellularLocation>
        <location evidence="1">Membrane</location>
        <topology evidence="1">Multi-pass membrane protein</topology>
    </subcellularLocation>
</comment>
<keyword evidence="5 6" id="KW-0472">Membrane</keyword>
<dbReference type="Proteomes" id="UP000095229">
    <property type="component" value="Unassembled WGS sequence"/>
</dbReference>
<evidence type="ECO:0000256" key="2">
    <source>
        <dbReference type="ARBA" id="ARBA00007511"/>
    </source>
</evidence>
<keyword evidence="4 6" id="KW-1133">Transmembrane helix</keyword>
<dbReference type="PATRIC" id="fig|45071.7.peg.1957"/>
<keyword evidence="8" id="KW-1185">Reference proteome</keyword>
<feature type="transmembrane region" description="Helical" evidence="6">
    <location>
        <begin position="245"/>
        <end position="262"/>
    </location>
</feature>
<gene>
    <name evidence="7" type="ORF">lpari_01826</name>
</gene>
<accession>A0A1E5JRQ2</accession>
<dbReference type="GO" id="GO:0016020">
    <property type="term" value="C:membrane"/>
    <property type="evidence" value="ECO:0007669"/>
    <property type="project" value="UniProtKB-SubCell"/>
</dbReference>
<dbReference type="InterPro" id="IPR005496">
    <property type="entry name" value="Integral_membrane_TerC"/>
</dbReference>
<evidence type="ECO:0000256" key="6">
    <source>
        <dbReference type="SAM" id="Phobius"/>
    </source>
</evidence>
<keyword evidence="3 6" id="KW-0812">Transmembrane</keyword>
<dbReference type="EMBL" id="LSOG01000054">
    <property type="protein sequence ID" value="OEH47199.1"/>
    <property type="molecule type" value="Genomic_DNA"/>
</dbReference>
<evidence type="ECO:0000313" key="7">
    <source>
        <dbReference type="EMBL" id="OEH47199.1"/>
    </source>
</evidence>
<evidence type="ECO:0000256" key="1">
    <source>
        <dbReference type="ARBA" id="ARBA00004141"/>
    </source>
</evidence>
<comment type="similarity">
    <text evidence="2">Belongs to the TerC family.</text>
</comment>
<proteinExistence type="inferred from homology"/>
<evidence type="ECO:0000313" key="8">
    <source>
        <dbReference type="Proteomes" id="UP000095229"/>
    </source>
</evidence>
<evidence type="ECO:0000256" key="5">
    <source>
        <dbReference type="ARBA" id="ARBA00023136"/>
    </source>
</evidence>
<dbReference type="Pfam" id="PF03741">
    <property type="entry name" value="TerC"/>
    <property type="match status" value="1"/>
</dbReference>
<feature type="transmembrane region" description="Helical" evidence="6">
    <location>
        <begin position="186"/>
        <end position="207"/>
    </location>
</feature>
<name>A0A1E5JRQ2_9GAMM</name>
<protein>
    <recommendedName>
        <fullName evidence="9">Inner membrane protein alx</fullName>
    </recommendedName>
</protein>
<comment type="caution">
    <text evidence="7">The sequence shown here is derived from an EMBL/GenBank/DDBJ whole genome shotgun (WGS) entry which is preliminary data.</text>
</comment>
<evidence type="ECO:0000256" key="3">
    <source>
        <dbReference type="ARBA" id="ARBA00022692"/>
    </source>
</evidence>